<feature type="domain" description="Phospholipase/carboxylesterase/thioesterase" evidence="3">
    <location>
        <begin position="113"/>
        <end position="198"/>
    </location>
</feature>
<organism evidence="4 5">
    <name type="scientific">Solimonas aquatica</name>
    <dbReference type="NCBI Taxonomy" id="489703"/>
    <lineage>
        <taxon>Bacteria</taxon>
        <taxon>Pseudomonadati</taxon>
        <taxon>Pseudomonadota</taxon>
        <taxon>Gammaproteobacteria</taxon>
        <taxon>Nevskiales</taxon>
        <taxon>Nevskiaceae</taxon>
        <taxon>Solimonas</taxon>
    </lineage>
</organism>
<dbReference type="AlphaFoldDB" id="A0A1H8ZEG4"/>
<evidence type="ECO:0000259" key="3">
    <source>
        <dbReference type="Pfam" id="PF02230"/>
    </source>
</evidence>
<evidence type="ECO:0000256" key="1">
    <source>
        <dbReference type="ARBA" id="ARBA00022729"/>
    </source>
</evidence>
<dbReference type="InterPro" id="IPR029058">
    <property type="entry name" value="AB_hydrolase_fold"/>
</dbReference>
<protein>
    <submittedName>
        <fullName evidence="4">Polyhydroxybutyrate depolymerase</fullName>
    </submittedName>
</protein>
<dbReference type="InterPro" id="IPR003140">
    <property type="entry name" value="PLipase/COase/thioEstase"/>
</dbReference>
<dbReference type="Pfam" id="PF02230">
    <property type="entry name" value="Abhydrolase_2"/>
    <property type="match status" value="1"/>
</dbReference>
<dbReference type="RefSeq" id="WP_093280504.1">
    <property type="nucleotide sequence ID" value="NZ_FOFS01000001.1"/>
</dbReference>
<evidence type="ECO:0000313" key="5">
    <source>
        <dbReference type="Proteomes" id="UP000199233"/>
    </source>
</evidence>
<dbReference type="EMBL" id="FOFS01000001">
    <property type="protein sequence ID" value="SEP62735.1"/>
    <property type="molecule type" value="Genomic_DNA"/>
</dbReference>
<name>A0A1H8ZEG4_9GAMM</name>
<dbReference type="PANTHER" id="PTHR43037:SF1">
    <property type="entry name" value="BLL1128 PROTEIN"/>
    <property type="match status" value="1"/>
</dbReference>
<dbReference type="Gene3D" id="3.40.50.1820">
    <property type="entry name" value="alpha/beta hydrolase"/>
    <property type="match status" value="1"/>
</dbReference>
<sequence length="300" mass="32543">MRKRARCGLLLILASVWAGPLPAAVTPAENVLAFSRDLRDQTKLRHVLYLRPRADSVAPRAAYVLLPYRGGESDNMADLVGAAQLVRDHDIWVIIPEAVNGYWNYKMLLGAASVPDDVKFLSRVIDEAVAAYGLDARRIYMGGYSGGAMMTIRYACERPEKIAGAALVGGQLIRTLAPRCSTAAPVPMAFVNGELDPVGAYNGDATLMSSPDSAAFWAQLNGCDALPVHEQLPDTVNDGTRIELDRYGGCRQGQAVRLYTVRQGGHTWPGAVDFSPSLGRTSQDLNASEAFIRFLLSFSR</sequence>
<dbReference type="PANTHER" id="PTHR43037">
    <property type="entry name" value="UNNAMED PRODUCT-RELATED"/>
    <property type="match status" value="1"/>
</dbReference>
<keyword evidence="5" id="KW-1185">Reference proteome</keyword>
<evidence type="ECO:0000256" key="2">
    <source>
        <dbReference type="SAM" id="SignalP"/>
    </source>
</evidence>
<accession>A0A1H8ZEG4</accession>
<reference evidence="4 5" key="1">
    <citation type="submission" date="2016-10" db="EMBL/GenBank/DDBJ databases">
        <authorList>
            <person name="de Groot N.N."/>
        </authorList>
    </citation>
    <scope>NUCLEOTIDE SEQUENCE [LARGE SCALE GENOMIC DNA]</scope>
    <source>
        <strain evidence="4 5">DSM 25927</strain>
    </source>
</reference>
<proteinExistence type="predicted"/>
<evidence type="ECO:0000313" key="4">
    <source>
        <dbReference type="EMBL" id="SEP62735.1"/>
    </source>
</evidence>
<gene>
    <name evidence="4" type="ORF">SAMN04488038_10116</name>
</gene>
<feature type="chain" id="PRO_5011440360" evidence="2">
    <location>
        <begin position="24"/>
        <end position="300"/>
    </location>
</feature>
<feature type="signal peptide" evidence="2">
    <location>
        <begin position="1"/>
        <end position="23"/>
    </location>
</feature>
<dbReference type="OrthoDB" id="9801763at2"/>
<dbReference type="SUPFAM" id="SSF53474">
    <property type="entry name" value="alpha/beta-Hydrolases"/>
    <property type="match status" value="1"/>
</dbReference>
<keyword evidence="1 2" id="KW-0732">Signal</keyword>
<dbReference type="GO" id="GO:0016787">
    <property type="term" value="F:hydrolase activity"/>
    <property type="evidence" value="ECO:0007669"/>
    <property type="project" value="InterPro"/>
</dbReference>
<dbReference type="InterPro" id="IPR050955">
    <property type="entry name" value="Plant_Biomass_Hydrol_Est"/>
</dbReference>
<dbReference type="Proteomes" id="UP000199233">
    <property type="component" value="Unassembled WGS sequence"/>
</dbReference>
<dbReference type="STRING" id="489703.SAMN04488038_10116"/>